<protein>
    <submittedName>
        <fullName evidence="4">Transposase and inactivated derivatives</fullName>
    </submittedName>
</protein>
<keyword evidence="5" id="KW-1185">Reference proteome</keyword>
<dbReference type="AlphaFoldDB" id="A0A449BI75"/>
<dbReference type="EMBL" id="LR215050">
    <property type="protein sequence ID" value="VEU82037.1"/>
    <property type="molecule type" value="Genomic_DNA"/>
</dbReference>
<reference evidence="4 5" key="1">
    <citation type="submission" date="2019-01" db="EMBL/GenBank/DDBJ databases">
        <authorList>
            <consortium name="Pathogen Informatics"/>
        </authorList>
    </citation>
    <scope>NUCLEOTIDE SEQUENCE [LARGE SCALE GENOMIC DNA]</scope>
    <source>
        <strain evidence="4 5">NCTC10172</strain>
    </source>
</reference>
<evidence type="ECO:0000259" key="3">
    <source>
        <dbReference type="Pfam" id="PF13518"/>
    </source>
</evidence>
<accession>A0A449BI75</accession>
<feature type="domain" description="Insertion element IS150 protein InsJ-like helix-turn-helix" evidence="3">
    <location>
        <begin position="129"/>
        <end position="181"/>
    </location>
</feature>
<evidence type="ECO:0000256" key="1">
    <source>
        <dbReference type="ARBA" id="ARBA00038232"/>
    </source>
</evidence>
<comment type="similarity">
    <text evidence="1">Belongs to the IS150/IS1296 orfA family.</text>
</comment>
<dbReference type="PANTHER" id="PTHR33795">
    <property type="entry name" value="INSERTION ELEMENT IS150 PROTEIN INSJ"/>
    <property type="match status" value="1"/>
</dbReference>
<organism evidence="4 5">
    <name type="scientific">Acholeplasma hippikon</name>
    <dbReference type="NCBI Taxonomy" id="264636"/>
    <lineage>
        <taxon>Bacteria</taxon>
        <taxon>Bacillati</taxon>
        <taxon>Mycoplasmatota</taxon>
        <taxon>Mollicutes</taxon>
        <taxon>Acholeplasmatales</taxon>
        <taxon>Acholeplasmataceae</taxon>
        <taxon>Acholeplasma</taxon>
    </lineage>
</organism>
<dbReference type="SUPFAM" id="SSF48295">
    <property type="entry name" value="TrpR-like"/>
    <property type="match status" value="2"/>
</dbReference>
<dbReference type="RefSeq" id="WP_129614220.1">
    <property type="nucleotide sequence ID" value="NZ_LR215050.1"/>
</dbReference>
<dbReference type="Proteomes" id="UP000290909">
    <property type="component" value="Chromosome"/>
</dbReference>
<dbReference type="GO" id="GO:0043565">
    <property type="term" value="F:sequence-specific DNA binding"/>
    <property type="evidence" value="ECO:0007669"/>
    <property type="project" value="InterPro"/>
</dbReference>
<evidence type="ECO:0000313" key="5">
    <source>
        <dbReference type="Proteomes" id="UP000290909"/>
    </source>
</evidence>
<dbReference type="InterPro" id="IPR010921">
    <property type="entry name" value="Trp_repressor/repl_initiator"/>
</dbReference>
<evidence type="ECO:0000313" key="4">
    <source>
        <dbReference type="EMBL" id="VEU82037.1"/>
    </source>
</evidence>
<gene>
    <name evidence="4" type="ORF">NCTC10172_00042</name>
</gene>
<dbReference type="PANTHER" id="PTHR33795:SF1">
    <property type="entry name" value="INSERTION ELEMENT IS150 PROTEIN INSJ"/>
    <property type="match status" value="1"/>
</dbReference>
<dbReference type="InterPro" id="IPR052057">
    <property type="entry name" value="IS150/IS1296_orfA-like"/>
</dbReference>
<dbReference type="KEGG" id="ahk:NCTC10172_00042"/>
<sequence>MRKNKRLSYEEKLLICTIYEKGEGSLRQLASQFGVSKSAIEVLIFKYSKFGAEALRMQGMNQSYTETLKNEVVESYRNGAGRYYDLALKYGIRNPSLIARWVLGYNNIKTTHSESGGIDIMGRKTTLDERVKIVEYLIQNAFDYQGTSLKFEVSYQQVYTWYKKYQVFGVDGLSDKRGRKKQPDELSELEKLRRENERLKKELYLSEAAKEVFKKKQELEAKAHLTRLETKKHMKQ</sequence>
<name>A0A449BI75_9MOLU</name>
<dbReference type="Gene3D" id="1.10.10.60">
    <property type="entry name" value="Homeodomain-like"/>
    <property type="match status" value="1"/>
</dbReference>
<feature type="coiled-coil region" evidence="2">
    <location>
        <begin position="182"/>
        <end position="209"/>
    </location>
</feature>
<dbReference type="SUPFAM" id="SSF46689">
    <property type="entry name" value="Homeodomain-like"/>
    <property type="match status" value="1"/>
</dbReference>
<dbReference type="InterPro" id="IPR055247">
    <property type="entry name" value="InsJ-like_HTH"/>
</dbReference>
<dbReference type="Pfam" id="PF13518">
    <property type="entry name" value="HTH_28"/>
    <property type="match status" value="1"/>
</dbReference>
<keyword evidence="2" id="KW-0175">Coiled coil</keyword>
<dbReference type="InterPro" id="IPR009057">
    <property type="entry name" value="Homeodomain-like_sf"/>
</dbReference>
<evidence type="ECO:0000256" key="2">
    <source>
        <dbReference type="SAM" id="Coils"/>
    </source>
</evidence>
<proteinExistence type="inferred from homology"/>